<protein>
    <submittedName>
        <fullName evidence="1">Uncharacterized protein</fullName>
    </submittedName>
</protein>
<dbReference type="InParanoid" id="A7EHM3"/>
<accession>A7EHM3</accession>
<proteinExistence type="predicted"/>
<dbReference type="EMBL" id="CH476625">
    <property type="protein sequence ID" value="EDO02339.1"/>
    <property type="molecule type" value="Genomic_DNA"/>
</dbReference>
<sequence>MASREAARSRRRVVPAAELHNVLIRFSVRYAPQLNEREISRYPWQLQVLLRGSNVNRQSSFMNIKYILRPDTGTMEHDWGFLLYGHSSSVTADASEEL</sequence>
<gene>
    <name evidence="1" type="ORF">SS1G_04815</name>
</gene>
<organism evidence="1 2">
    <name type="scientific">Sclerotinia sclerotiorum (strain ATCC 18683 / 1980 / Ss-1)</name>
    <name type="common">White mold</name>
    <name type="synonym">Whetzelinia sclerotiorum</name>
    <dbReference type="NCBI Taxonomy" id="665079"/>
    <lineage>
        <taxon>Eukaryota</taxon>
        <taxon>Fungi</taxon>
        <taxon>Dikarya</taxon>
        <taxon>Ascomycota</taxon>
        <taxon>Pezizomycotina</taxon>
        <taxon>Leotiomycetes</taxon>
        <taxon>Helotiales</taxon>
        <taxon>Sclerotiniaceae</taxon>
        <taxon>Sclerotinia</taxon>
    </lineage>
</organism>
<dbReference type="KEGG" id="ssl:SS1G_04815"/>
<evidence type="ECO:0000313" key="1">
    <source>
        <dbReference type="EMBL" id="EDO02339.1"/>
    </source>
</evidence>
<reference evidence="2" key="1">
    <citation type="journal article" date="2011" name="PLoS Genet.">
        <title>Genomic analysis of the necrotrophic fungal pathogens Sclerotinia sclerotiorum and Botrytis cinerea.</title>
        <authorList>
            <person name="Amselem J."/>
            <person name="Cuomo C.A."/>
            <person name="van Kan J.A."/>
            <person name="Viaud M."/>
            <person name="Benito E.P."/>
            <person name="Couloux A."/>
            <person name="Coutinho P.M."/>
            <person name="de Vries R.P."/>
            <person name="Dyer P.S."/>
            <person name="Fillinger S."/>
            <person name="Fournier E."/>
            <person name="Gout L."/>
            <person name="Hahn M."/>
            <person name="Kohn L."/>
            <person name="Lapalu N."/>
            <person name="Plummer K.M."/>
            <person name="Pradier J.M."/>
            <person name="Quevillon E."/>
            <person name="Sharon A."/>
            <person name="Simon A."/>
            <person name="ten Have A."/>
            <person name="Tudzynski B."/>
            <person name="Tudzynski P."/>
            <person name="Wincker P."/>
            <person name="Andrew M."/>
            <person name="Anthouard V."/>
            <person name="Beever R.E."/>
            <person name="Beffa R."/>
            <person name="Benoit I."/>
            <person name="Bouzid O."/>
            <person name="Brault B."/>
            <person name="Chen Z."/>
            <person name="Choquer M."/>
            <person name="Collemare J."/>
            <person name="Cotton P."/>
            <person name="Danchin E.G."/>
            <person name="Da Silva C."/>
            <person name="Gautier A."/>
            <person name="Giraud C."/>
            <person name="Giraud T."/>
            <person name="Gonzalez C."/>
            <person name="Grossetete S."/>
            <person name="Guldener U."/>
            <person name="Henrissat B."/>
            <person name="Howlett B.J."/>
            <person name="Kodira C."/>
            <person name="Kretschmer M."/>
            <person name="Lappartient A."/>
            <person name="Leroch M."/>
            <person name="Levis C."/>
            <person name="Mauceli E."/>
            <person name="Neuveglise C."/>
            <person name="Oeser B."/>
            <person name="Pearson M."/>
            <person name="Poulain J."/>
            <person name="Poussereau N."/>
            <person name="Quesneville H."/>
            <person name="Rascle C."/>
            <person name="Schumacher J."/>
            <person name="Segurens B."/>
            <person name="Sexton A."/>
            <person name="Silva E."/>
            <person name="Sirven C."/>
            <person name="Soanes D.M."/>
            <person name="Talbot N.J."/>
            <person name="Templeton M."/>
            <person name="Yandava C."/>
            <person name="Yarden O."/>
            <person name="Zeng Q."/>
            <person name="Rollins J.A."/>
            <person name="Lebrun M.H."/>
            <person name="Dickman M."/>
        </authorList>
    </citation>
    <scope>NUCLEOTIDE SEQUENCE [LARGE SCALE GENOMIC DNA]</scope>
    <source>
        <strain evidence="2">ATCC 18683 / 1980 / Ss-1</strain>
    </source>
</reference>
<dbReference type="Proteomes" id="UP000001312">
    <property type="component" value="Unassembled WGS sequence"/>
</dbReference>
<dbReference type="HOGENOM" id="CLU_2334908_0_0_1"/>
<dbReference type="RefSeq" id="XP_001595007.1">
    <property type="nucleotide sequence ID" value="XM_001594957.1"/>
</dbReference>
<keyword evidence="2" id="KW-1185">Reference proteome</keyword>
<dbReference type="AlphaFoldDB" id="A7EHM3"/>
<name>A7EHM3_SCLS1</name>
<evidence type="ECO:0000313" key="2">
    <source>
        <dbReference type="Proteomes" id="UP000001312"/>
    </source>
</evidence>
<dbReference type="GeneID" id="5490832"/>